<feature type="chain" id="PRO_5015654691" description="Secreted protein" evidence="2">
    <location>
        <begin position="17"/>
        <end position="82"/>
    </location>
</feature>
<name>A0A2T2N487_CORCC</name>
<evidence type="ECO:0000313" key="3">
    <source>
        <dbReference type="EMBL" id="PSN60243.1"/>
    </source>
</evidence>
<keyword evidence="4" id="KW-1185">Reference proteome</keyword>
<evidence type="ECO:0008006" key="5">
    <source>
        <dbReference type="Google" id="ProtNLM"/>
    </source>
</evidence>
<dbReference type="EMBL" id="KZ678150">
    <property type="protein sequence ID" value="PSN60243.1"/>
    <property type="molecule type" value="Genomic_DNA"/>
</dbReference>
<accession>A0A2T2N487</accession>
<evidence type="ECO:0000256" key="1">
    <source>
        <dbReference type="SAM" id="Phobius"/>
    </source>
</evidence>
<keyword evidence="1" id="KW-1133">Transmembrane helix</keyword>
<keyword evidence="1" id="KW-0812">Transmembrane</keyword>
<keyword evidence="2" id="KW-0732">Signal</keyword>
<organism evidence="3 4">
    <name type="scientific">Corynespora cassiicola Philippines</name>
    <dbReference type="NCBI Taxonomy" id="1448308"/>
    <lineage>
        <taxon>Eukaryota</taxon>
        <taxon>Fungi</taxon>
        <taxon>Dikarya</taxon>
        <taxon>Ascomycota</taxon>
        <taxon>Pezizomycotina</taxon>
        <taxon>Dothideomycetes</taxon>
        <taxon>Pleosporomycetidae</taxon>
        <taxon>Pleosporales</taxon>
        <taxon>Corynesporascaceae</taxon>
        <taxon>Corynespora</taxon>
    </lineage>
</organism>
<evidence type="ECO:0000256" key="2">
    <source>
        <dbReference type="SAM" id="SignalP"/>
    </source>
</evidence>
<feature type="signal peptide" evidence="2">
    <location>
        <begin position="1"/>
        <end position="16"/>
    </location>
</feature>
<proteinExistence type="predicted"/>
<sequence>MCLCVCVCVCVCVCNSARNPDLCIHVSRRGLSDVSNVGILWSACWVLFSFFVSFTHLKGWWWGGYMEWDGDGYVWVCYDMPE</sequence>
<keyword evidence="1" id="KW-0472">Membrane</keyword>
<feature type="transmembrane region" description="Helical" evidence="1">
    <location>
        <begin position="40"/>
        <end position="57"/>
    </location>
</feature>
<gene>
    <name evidence="3" type="ORF">BS50DRAFT_212594</name>
</gene>
<reference evidence="3 4" key="1">
    <citation type="journal article" date="2018" name="Front. Microbiol.">
        <title>Genome-Wide Analysis of Corynespora cassiicola Leaf Fall Disease Putative Effectors.</title>
        <authorList>
            <person name="Lopez D."/>
            <person name="Ribeiro S."/>
            <person name="Label P."/>
            <person name="Fumanal B."/>
            <person name="Venisse J.S."/>
            <person name="Kohler A."/>
            <person name="de Oliveira R.R."/>
            <person name="Labutti K."/>
            <person name="Lipzen A."/>
            <person name="Lail K."/>
            <person name="Bauer D."/>
            <person name="Ohm R.A."/>
            <person name="Barry K.W."/>
            <person name="Spatafora J."/>
            <person name="Grigoriev I.V."/>
            <person name="Martin F.M."/>
            <person name="Pujade-Renaud V."/>
        </authorList>
    </citation>
    <scope>NUCLEOTIDE SEQUENCE [LARGE SCALE GENOMIC DNA]</scope>
    <source>
        <strain evidence="3 4">Philippines</strain>
    </source>
</reference>
<evidence type="ECO:0000313" key="4">
    <source>
        <dbReference type="Proteomes" id="UP000240883"/>
    </source>
</evidence>
<dbReference type="Proteomes" id="UP000240883">
    <property type="component" value="Unassembled WGS sequence"/>
</dbReference>
<protein>
    <recommendedName>
        <fullName evidence="5">Secreted protein</fullName>
    </recommendedName>
</protein>
<dbReference type="AlphaFoldDB" id="A0A2T2N487"/>